<keyword evidence="2" id="KW-1133">Transmembrane helix</keyword>
<feature type="transmembrane region" description="Helical" evidence="2">
    <location>
        <begin position="147"/>
        <end position="165"/>
    </location>
</feature>
<evidence type="ECO:0000313" key="3">
    <source>
        <dbReference type="EMBL" id="KKN68123.1"/>
    </source>
</evidence>
<feature type="transmembrane region" description="Helical" evidence="2">
    <location>
        <begin position="25"/>
        <end position="46"/>
    </location>
</feature>
<keyword evidence="2" id="KW-0812">Transmembrane</keyword>
<evidence type="ECO:0000256" key="2">
    <source>
        <dbReference type="SAM" id="Phobius"/>
    </source>
</evidence>
<feature type="compositionally biased region" description="Polar residues" evidence="1">
    <location>
        <begin position="299"/>
        <end position="310"/>
    </location>
</feature>
<evidence type="ECO:0000256" key="1">
    <source>
        <dbReference type="SAM" id="MobiDB-lite"/>
    </source>
</evidence>
<keyword evidence="2" id="KW-0472">Membrane</keyword>
<proteinExistence type="predicted"/>
<feature type="transmembrane region" description="Helical" evidence="2">
    <location>
        <begin position="52"/>
        <end position="71"/>
    </location>
</feature>
<comment type="caution">
    <text evidence="3">The sequence shown here is derived from an EMBL/GenBank/DDBJ whole genome shotgun (WGS) entry which is preliminary data.</text>
</comment>
<feature type="transmembrane region" description="Helical" evidence="2">
    <location>
        <begin position="98"/>
        <end position="118"/>
    </location>
</feature>
<name>A0A0F9VQP9_9ZZZZ</name>
<dbReference type="EMBL" id="LAZR01000457">
    <property type="protein sequence ID" value="KKN68123.1"/>
    <property type="molecule type" value="Genomic_DNA"/>
</dbReference>
<feature type="region of interest" description="Disordered" evidence="1">
    <location>
        <begin position="284"/>
        <end position="310"/>
    </location>
</feature>
<organism evidence="3">
    <name type="scientific">marine sediment metagenome</name>
    <dbReference type="NCBI Taxonomy" id="412755"/>
    <lineage>
        <taxon>unclassified sequences</taxon>
        <taxon>metagenomes</taxon>
        <taxon>ecological metagenomes</taxon>
    </lineage>
</organism>
<feature type="transmembrane region" description="Helical" evidence="2">
    <location>
        <begin position="243"/>
        <end position="264"/>
    </location>
</feature>
<sequence>MNQPALTAHAATWRQKFRPFLAAPWLRLGSLVLWAATALLVLGWLMPVWNHPGWVLGFGVFFGMVLGARLGSAEVQAEIQEFALSLPPVRRPIFRVRLLAGGAFVLALTTISAAAIAWNVPQAIWGVLVESGFTKSFGPWPASHRKVYFLAVACPLATYGMAFGLTSMSKSRNVRDLLMFASPLAVGAMVLLGFWAEEWLWGWEQLSAKLVLILLAVVTAGTVALADVAYARKEAVARQVTGWLHWWMVLIIVVLLLVVIMAWVRLSAGSTRSVSPHVNEMATEAAGHAMPESDPKSVVRTQPSTTPKSD</sequence>
<protein>
    <submittedName>
        <fullName evidence="3">Uncharacterized protein</fullName>
    </submittedName>
</protein>
<reference evidence="3" key="1">
    <citation type="journal article" date="2015" name="Nature">
        <title>Complex archaea that bridge the gap between prokaryotes and eukaryotes.</title>
        <authorList>
            <person name="Spang A."/>
            <person name="Saw J.H."/>
            <person name="Jorgensen S.L."/>
            <person name="Zaremba-Niedzwiedzka K."/>
            <person name="Martijn J."/>
            <person name="Lind A.E."/>
            <person name="van Eijk R."/>
            <person name="Schleper C."/>
            <person name="Guy L."/>
            <person name="Ettema T.J."/>
        </authorList>
    </citation>
    <scope>NUCLEOTIDE SEQUENCE</scope>
</reference>
<feature type="transmembrane region" description="Helical" evidence="2">
    <location>
        <begin position="177"/>
        <end position="196"/>
    </location>
</feature>
<gene>
    <name evidence="3" type="ORF">LCGC14_0454360</name>
</gene>
<feature type="transmembrane region" description="Helical" evidence="2">
    <location>
        <begin position="208"/>
        <end position="231"/>
    </location>
</feature>
<dbReference type="AlphaFoldDB" id="A0A0F9VQP9"/>
<accession>A0A0F9VQP9</accession>